<evidence type="ECO:0000256" key="6">
    <source>
        <dbReference type="SAM" id="MobiDB-lite"/>
    </source>
</evidence>
<accession>A0A650C775</accession>
<dbReference type="GO" id="GO:0003735">
    <property type="term" value="F:structural constituent of ribosome"/>
    <property type="evidence" value="ECO:0007669"/>
    <property type="project" value="InterPro"/>
</dbReference>
<sequence length="154" mass="16491">MDLSTLKPVAGSRKSSTRKARGFSAGKGKTAGRGQKGQKAREGKKLRLSFEGGQMPLMRRMPKRGFNNISRKEYAIVNLDQLNKFDDGTTVSASSLKEAGIIKKELSGVKVLASGKLNKKITIHAAKASQAAQDAIKEAGSKIILTTETADSEN</sequence>
<keyword evidence="3 4" id="KW-0687">Ribonucleoprotein</keyword>
<organism evidence="9 11">
    <name type="scientific">Oenococcus oeni</name>
    <name type="common">Leuconostoc oenos</name>
    <dbReference type="NCBI Taxonomy" id="1247"/>
    <lineage>
        <taxon>Bacteria</taxon>
        <taxon>Bacillati</taxon>
        <taxon>Bacillota</taxon>
        <taxon>Bacilli</taxon>
        <taxon>Lactobacillales</taxon>
        <taxon>Lactobacillaceae</taxon>
        <taxon>Oenococcus</taxon>
    </lineage>
</organism>
<dbReference type="InterPro" id="IPR036227">
    <property type="entry name" value="Ribosomal_uL15/eL18_sf"/>
</dbReference>
<gene>
    <name evidence="4 10" type="primary">rplO</name>
    <name evidence="9" type="ORF">ATX59_02915</name>
    <name evidence="8" type="ORF">GA838_07315</name>
    <name evidence="10" type="ORF">OENI_0580</name>
</gene>
<evidence type="ECO:0000313" key="10">
    <source>
        <dbReference type="EMBL" id="VDB97631.1"/>
    </source>
</evidence>
<name>A0A650C775_OENOE</name>
<dbReference type="Gene3D" id="3.100.10.10">
    <property type="match status" value="1"/>
</dbReference>
<evidence type="ECO:0000256" key="3">
    <source>
        <dbReference type="ARBA" id="ARBA00023274"/>
    </source>
</evidence>
<evidence type="ECO:0000259" key="7">
    <source>
        <dbReference type="Pfam" id="PF00828"/>
    </source>
</evidence>
<comment type="function">
    <text evidence="4">Binds to the 23S rRNA.</text>
</comment>
<evidence type="ECO:0000256" key="2">
    <source>
        <dbReference type="ARBA" id="ARBA00022980"/>
    </source>
</evidence>
<evidence type="ECO:0000256" key="4">
    <source>
        <dbReference type="HAMAP-Rule" id="MF_01341"/>
    </source>
</evidence>
<keyword evidence="2 4" id="KW-0689">Ribosomal protein</keyword>
<dbReference type="AlphaFoldDB" id="A0A650C775"/>
<evidence type="ECO:0000256" key="1">
    <source>
        <dbReference type="ARBA" id="ARBA00007320"/>
    </source>
</evidence>
<dbReference type="PANTHER" id="PTHR12934:SF11">
    <property type="entry name" value="LARGE RIBOSOMAL SUBUNIT PROTEIN UL15M"/>
    <property type="match status" value="1"/>
</dbReference>
<dbReference type="EMBL" id="WERV01000005">
    <property type="protein sequence ID" value="MDV7715550.1"/>
    <property type="molecule type" value="Genomic_DNA"/>
</dbReference>
<reference evidence="8" key="3">
    <citation type="submission" date="2019-10" db="EMBL/GenBank/DDBJ databases">
        <title>Malate fermentation in French cider.</title>
        <authorList>
            <person name="Cousin F.J."/>
            <person name="Medina Fernandez S."/>
            <person name="Misery B."/>
            <person name="Laplace J.-M."/>
            <person name="Cretenet M."/>
        </authorList>
    </citation>
    <scope>NUCLEOTIDE SEQUENCE</scope>
    <source>
        <strain evidence="8">UCMA15129</strain>
    </source>
</reference>
<proteinExistence type="inferred from homology"/>
<dbReference type="SUPFAM" id="SSF52080">
    <property type="entry name" value="Ribosomal proteins L15p and L18e"/>
    <property type="match status" value="1"/>
</dbReference>
<dbReference type="InterPro" id="IPR030878">
    <property type="entry name" value="Ribosomal_uL15"/>
</dbReference>
<evidence type="ECO:0000313" key="11">
    <source>
        <dbReference type="Proteomes" id="UP000181728"/>
    </source>
</evidence>
<dbReference type="Proteomes" id="UP000181728">
    <property type="component" value="Unassembled WGS sequence"/>
</dbReference>
<keyword evidence="4" id="KW-0699">rRNA-binding</keyword>
<dbReference type="PROSITE" id="PS00475">
    <property type="entry name" value="RIBOSOMAL_L15"/>
    <property type="match status" value="1"/>
</dbReference>
<keyword evidence="4" id="KW-0694">RNA-binding</keyword>
<reference evidence="9 11" key="1">
    <citation type="journal article" date="2016" name="BMC Genomics">
        <title>Consensus pan-genome assembly of the specialised wine bacterium Oenococcus oeni.</title>
        <authorList>
            <person name="Sternes P.R."/>
            <person name="Borneman A.R."/>
        </authorList>
    </citation>
    <scope>NUCLEOTIDE SEQUENCE [LARGE SCALE GENOMIC DNA]</scope>
    <source>
        <strain evidence="9 11">AWRIB661</strain>
    </source>
</reference>
<dbReference type="EMBL" id="MLOK01000027">
    <property type="protein sequence ID" value="OIM21701.1"/>
    <property type="molecule type" value="Genomic_DNA"/>
</dbReference>
<protein>
    <recommendedName>
        <fullName evidence="4">Large ribosomal subunit protein uL15</fullName>
    </recommendedName>
</protein>
<dbReference type="NCBIfam" id="TIGR01071">
    <property type="entry name" value="rplO_bact"/>
    <property type="match status" value="1"/>
</dbReference>
<comment type="similarity">
    <text evidence="1 4 5">Belongs to the universal ribosomal protein uL15 family.</text>
</comment>
<dbReference type="Pfam" id="PF00828">
    <property type="entry name" value="Ribosomal_L27A"/>
    <property type="match status" value="1"/>
</dbReference>
<dbReference type="PANTHER" id="PTHR12934">
    <property type="entry name" value="50S RIBOSOMAL PROTEIN L15"/>
    <property type="match status" value="1"/>
</dbReference>
<evidence type="ECO:0000256" key="5">
    <source>
        <dbReference type="RuleBase" id="RU003888"/>
    </source>
</evidence>
<feature type="domain" description="Large ribosomal subunit protein uL15/eL18" evidence="7">
    <location>
        <begin position="76"/>
        <end position="143"/>
    </location>
</feature>
<evidence type="ECO:0000313" key="12">
    <source>
        <dbReference type="Proteomes" id="UP000294726"/>
    </source>
</evidence>
<evidence type="ECO:0000313" key="8">
    <source>
        <dbReference type="EMBL" id="MDV7715550.1"/>
    </source>
</evidence>
<dbReference type="HAMAP" id="MF_01341">
    <property type="entry name" value="Ribosomal_uL15"/>
    <property type="match status" value="1"/>
</dbReference>
<dbReference type="RefSeq" id="WP_002822922.1">
    <property type="nucleotide sequence ID" value="NZ_CP038451.1"/>
</dbReference>
<dbReference type="EMBL" id="LR031358">
    <property type="protein sequence ID" value="VDB97631.1"/>
    <property type="molecule type" value="Genomic_DNA"/>
</dbReference>
<dbReference type="InterPro" id="IPR005749">
    <property type="entry name" value="Ribosomal_uL15_bac-type"/>
</dbReference>
<comment type="subunit">
    <text evidence="4">Part of the 50S ribosomal subunit.</text>
</comment>
<dbReference type="GO" id="GO:0006412">
    <property type="term" value="P:translation"/>
    <property type="evidence" value="ECO:0007669"/>
    <property type="project" value="UniProtKB-UniRule"/>
</dbReference>
<evidence type="ECO:0000313" key="9">
    <source>
        <dbReference type="EMBL" id="OIM21701.1"/>
    </source>
</evidence>
<dbReference type="Proteomes" id="UP000294726">
    <property type="component" value="Chromosome"/>
</dbReference>
<dbReference type="InterPro" id="IPR001196">
    <property type="entry name" value="Ribosomal_uL15_CS"/>
</dbReference>
<dbReference type="GO" id="GO:0019843">
    <property type="term" value="F:rRNA binding"/>
    <property type="evidence" value="ECO:0007669"/>
    <property type="project" value="UniProtKB-UniRule"/>
</dbReference>
<reference evidence="10 12" key="2">
    <citation type="submission" date="2018-08" db="EMBL/GenBank/DDBJ databases">
        <authorList>
            <person name="Lorentzen P. G. S. M."/>
        </authorList>
    </citation>
    <scope>NUCLEOTIDE SEQUENCE [LARGE SCALE GENOMIC DNA]</scope>
    <source>
        <strain evidence="10 12">CRBO_1381</strain>
    </source>
</reference>
<dbReference type="InterPro" id="IPR021131">
    <property type="entry name" value="Ribosomal_uL15/eL18"/>
</dbReference>
<feature type="region of interest" description="Disordered" evidence="6">
    <location>
        <begin position="1"/>
        <end position="61"/>
    </location>
</feature>
<dbReference type="GO" id="GO:0022625">
    <property type="term" value="C:cytosolic large ribosomal subunit"/>
    <property type="evidence" value="ECO:0007669"/>
    <property type="project" value="TreeGrafter"/>
</dbReference>
<dbReference type="Proteomes" id="UP001281024">
    <property type="component" value="Unassembled WGS sequence"/>
</dbReference>